<organism evidence="10 11">
    <name type="scientific">Neogobius melanostomus</name>
    <name type="common">round goby</name>
    <dbReference type="NCBI Taxonomy" id="47308"/>
    <lineage>
        <taxon>Eukaryota</taxon>
        <taxon>Metazoa</taxon>
        <taxon>Chordata</taxon>
        <taxon>Craniata</taxon>
        <taxon>Vertebrata</taxon>
        <taxon>Euteleostomi</taxon>
        <taxon>Actinopterygii</taxon>
        <taxon>Neopterygii</taxon>
        <taxon>Teleostei</taxon>
        <taxon>Neoteleostei</taxon>
        <taxon>Acanthomorphata</taxon>
        <taxon>Gobiaria</taxon>
        <taxon>Gobiiformes</taxon>
        <taxon>Gobioidei</taxon>
        <taxon>Gobiidae</taxon>
        <taxon>Benthophilinae</taxon>
        <taxon>Neogobiini</taxon>
        <taxon>Neogobius</taxon>
    </lineage>
</organism>
<reference evidence="10" key="1">
    <citation type="submission" date="2025-08" db="UniProtKB">
        <authorList>
            <consortium name="Ensembl"/>
        </authorList>
    </citation>
    <scope>IDENTIFICATION</scope>
</reference>
<dbReference type="Ensembl" id="ENSNMLT00000037972.1">
    <property type="protein sequence ID" value="ENSNMLP00000034090.1"/>
    <property type="gene ID" value="ENSNMLG00000021255.1"/>
</dbReference>
<accession>A0A8C6UHP4</accession>
<name>A0A8C6UHP4_9GOBI</name>
<evidence type="ECO:0000256" key="7">
    <source>
        <dbReference type="ARBA" id="ARBA00023180"/>
    </source>
</evidence>
<reference evidence="10" key="2">
    <citation type="submission" date="2025-09" db="UniProtKB">
        <authorList>
            <consortium name="Ensembl"/>
        </authorList>
    </citation>
    <scope>IDENTIFICATION</scope>
</reference>
<dbReference type="GO" id="GO:0016020">
    <property type="term" value="C:membrane"/>
    <property type="evidence" value="ECO:0007669"/>
    <property type="project" value="UniProtKB-SubCell"/>
</dbReference>
<dbReference type="PANTHER" id="PTHR46841:SF7">
    <property type="entry name" value="IG-LIKE DOMAIN-CONTAINING PROTEIN"/>
    <property type="match status" value="1"/>
</dbReference>
<keyword evidence="5" id="KW-0472">Membrane</keyword>
<evidence type="ECO:0000256" key="3">
    <source>
        <dbReference type="ARBA" id="ARBA00022729"/>
    </source>
</evidence>
<sequence length="323" mass="36616">MTHNCYATVSLGVSLYDSADVLQVTWQRLYEDNSIENLATYNKRFGEQVNNPYVGKIVFTEASLRSTSITVKNLTWTDESCYVCSFNAYPQGSKRHQTCLKVRGKRMTHNCYATVSLGVSLYDSADVLQVTWQPTYNQRFGEQVNNPYVGKIVFTEASLRSTSITVKNLTWTDESCYVCSFNAYPQGSKRHQTCLKVRVKTQVYAPIDDPKEENMKVIFSCTATGKPAPKIQWEYHHASVVEQSETPVLTNDDHTLTSSRNITLQASLDWDGHVDCVINPGTRGEKRETIIFTRKTEQTENGRSIFIYHSLTVFFLALVKTCG</sequence>
<dbReference type="GO" id="GO:0009986">
    <property type="term" value="C:cell surface"/>
    <property type="evidence" value="ECO:0007669"/>
    <property type="project" value="TreeGrafter"/>
</dbReference>
<dbReference type="Proteomes" id="UP000694523">
    <property type="component" value="Unplaced"/>
</dbReference>
<keyword evidence="11" id="KW-1185">Reference proteome</keyword>
<dbReference type="InterPro" id="IPR036179">
    <property type="entry name" value="Ig-like_dom_sf"/>
</dbReference>
<evidence type="ECO:0000256" key="6">
    <source>
        <dbReference type="ARBA" id="ARBA00023157"/>
    </source>
</evidence>
<evidence type="ECO:0000256" key="1">
    <source>
        <dbReference type="ARBA" id="ARBA00004167"/>
    </source>
</evidence>
<feature type="domain" description="Ig-like" evidence="9">
    <location>
        <begin position="90"/>
        <end position="196"/>
    </location>
</feature>
<keyword evidence="2" id="KW-0812">Transmembrane</keyword>
<dbReference type="InterPro" id="IPR013106">
    <property type="entry name" value="Ig_V-set"/>
</dbReference>
<keyword evidence="6" id="KW-1015">Disulfide bond</keyword>
<protein>
    <recommendedName>
        <fullName evidence="9">Ig-like domain-containing protein</fullName>
    </recommendedName>
</protein>
<dbReference type="GO" id="GO:0098632">
    <property type="term" value="F:cell-cell adhesion mediator activity"/>
    <property type="evidence" value="ECO:0007669"/>
    <property type="project" value="InterPro"/>
</dbReference>
<proteinExistence type="predicted"/>
<keyword evidence="7" id="KW-0325">Glycoprotein</keyword>
<evidence type="ECO:0000313" key="11">
    <source>
        <dbReference type="Proteomes" id="UP000694523"/>
    </source>
</evidence>
<dbReference type="GO" id="GO:0034113">
    <property type="term" value="P:heterotypic cell-cell adhesion"/>
    <property type="evidence" value="ECO:0007669"/>
    <property type="project" value="TreeGrafter"/>
</dbReference>
<dbReference type="InterPro" id="IPR013162">
    <property type="entry name" value="CD80_C2-set"/>
</dbReference>
<evidence type="ECO:0000256" key="4">
    <source>
        <dbReference type="ARBA" id="ARBA00022989"/>
    </source>
</evidence>
<keyword evidence="8" id="KW-0393">Immunoglobulin domain</keyword>
<dbReference type="GO" id="GO:0043025">
    <property type="term" value="C:neuronal cell body"/>
    <property type="evidence" value="ECO:0007669"/>
    <property type="project" value="TreeGrafter"/>
</dbReference>
<dbReference type="Pfam" id="PF08205">
    <property type="entry name" value="C2-set_2"/>
    <property type="match status" value="1"/>
</dbReference>
<comment type="subcellular location">
    <subcellularLocation>
        <location evidence="1">Membrane</location>
        <topology evidence="1">Single-pass membrane protein</topology>
    </subcellularLocation>
</comment>
<evidence type="ECO:0000259" key="9">
    <source>
        <dbReference type="PROSITE" id="PS50835"/>
    </source>
</evidence>
<dbReference type="Pfam" id="PF07686">
    <property type="entry name" value="V-set"/>
    <property type="match status" value="1"/>
</dbReference>
<dbReference type="InterPro" id="IPR007110">
    <property type="entry name" value="Ig-like_dom"/>
</dbReference>
<dbReference type="Gene3D" id="2.60.40.10">
    <property type="entry name" value="Immunoglobulins"/>
    <property type="match status" value="3"/>
</dbReference>
<keyword evidence="3" id="KW-0732">Signal</keyword>
<evidence type="ECO:0000256" key="8">
    <source>
        <dbReference type="ARBA" id="ARBA00023319"/>
    </source>
</evidence>
<dbReference type="GO" id="GO:0150079">
    <property type="term" value="P:negative regulation of neuroinflammatory response"/>
    <property type="evidence" value="ECO:0007669"/>
    <property type="project" value="TreeGrafter"/>
</dbReference>
<dbReference type="InterPro" id="IPR013783">
    <property type="entry name" value="Ig-like_fold"/>
</dbReference>
<evidence type="ECO:0000256" key="5">
    <source>
        <dbReference type="ARBA" id="ARBA00023136"/>
    </source>
</evidence>
<feature type="domain" description="Ig-like" evidence="9">
    <location>
        <begin position="1"/>
        <end position="84"/>
    </location>
</feature>
<dbReference type="SUPFAM" id="SSF48726">
    <property type="entry name" value="Immunoglobulin"/>
    <property type="match status" value="2"/>
</dbReference>
<evidence type="ECO:0000313" key="10">
    <source>
        <dbReference type="Ensembl" id="ENSNMLP00000034090.1"/>
    </source>
</evidence>
<dbReference type="PANTHER" id="PTHR46841">
    <property type="entry name" value="OX-2 MEMBRANE GLYCOPROTEIN"/>
    <property type="match status" value="1"/>
</dbReference>
<evidence type="ECO:0000256" key="2">
    <source>
        <dbReference type="ARBA" id="ARBA00022692"/>
    </source>
</evidence>
<dbReference type="InterPro" id="IPR047164">
    <property type="entry name" value="OX2G-like"/>
</dbReference>
<dbReference type="AlphaFoldDB" id="A0A8C6UHP4"/>
<keyword evidence="4" id="KW-1133">Transmembrane helix</keyword>
<dbReference type="GO" id="GO:0030424">
    <property type="term" value="C:axon"/>
    <property type="evidence" value="ECO:0007669"/>
    <property type="project" value="TreeGrafter"/>
</dbReference>
<dbReference type="PROSITE" id="PS50835">
    <property type="entry name" value="IG_LIKE"/>
    <property type="match status" value="2"/>
</dbReference>